<dbReference type="EMBL" id="LROR01000061">
    <property type="protein sequence ID" value="OBR92135.1"/>
    <property type="molecule type" value="Genomic_DNA"/>
</dbReference>
<reference evidence="6 8" key="1">
    <citation type="journal article" date="2015" name="Biotechnol. Bioeng.">
        <title>Genome sequence and phenotypic characterization of Caulobacter segnis.</title>
        <authorList>
            <person name="Patel S."/>
            <person name="Fletcher B."/>
            <person name="Scott D.C."/>
            <person name="Ely B."/>
        </authorList>
    </citation>
    <scope>NUCLEOTIDE SEQUENCE [LARGE SCALE GENOMIC DNA]</scope>
    <source>
        <strain evidence="6 8">PS02</strain>
    </source>
</reference>
<evidence type="ECO:0000256" key="4">
    <source>
        <dbReference type="ARBA" id="ARBA00023136"/>
    </source>
</evidence>
<evidence type="ECO:0000313" key="9">
    <source>
        <dbReference type="Proteomes" id="UP000093694"/>
    </source>
</evidence>
<dbReference type="Proteomes" id="UP000093694">
    <property type="component" value="Unassembled WGS sequence"/>
</dbReference>
<dbReference type="RefSeq" id="WP_063601407.1">
    <property type="nucleotide sequence ID" value="NZ_LITQ01000017.1"/>
</dbReference>
<keyword evidence="3" id="KW-1133">Transmembrane helix</keyword>
<evidence type="ECO:0000256" key="1">
    <source>
        <dbReference type="ARBA" id="ARBA00004127"/>
    </source>
</evidence>
<proteinExistence type="predicted"/>
<keyword evidence="9" id="KW-1185">Reference proteome</keyword>
<organism evidence="6 8">
    <name type="scientific">Clostridium coskatii</name>
    <dbReference type="NCBI Taxonomy" id="1705578"/>
    <lineage>
        <taxon>Bacteria</taxon>
        <taxon>Bacillati</taxon>
        <taxon>Bacillota</taxon>
        <taxon>Clostridia</taxon>
        <taxon>Eubacteriales</taxon>
        <taxon>Clostridiaceae</taxon>
        <taxon>Clostridium</taxon>
    </lineage>
</organism>
<dbReference type="InterPro" id="IPR010652">
    <property type="entry name" value="DUF1232"/>
</dbReference>
<evidence type="ECO:0000313" key="8">
    <source>
        <dbReference type="Proteomes" id="UP000077384"/>
    </source>
</evidence>
<dbReference type="PATRIC" id="fig|1705578.3.peg.1089"/>
<dbReference type="GO" id="GO:0012505">
    <property type="term" value="C:endomembrane system"/>
    <property type="evidence" value="ECO:0007669"/>
    <property type="project" value="UniProtKB-SubCell"/>
</dbReference>
<comment type="caution">
    <text evidence="6">The sequence shown here is derived from an EMBL/GenBank/DDBJ whole genome shotgun (WGS) entry which is preliminary data.</text>
</comment>
<evidence type="ECO:0000256" key="2">
    <source>
        <dbReference type="ARBA" id="ARBA00022692"/>
    </source>
</evidence>
<evidence type="ECO:0000259" key="5">
    <source>
        <dbReference type="Pfam" id="PF06803"/>
    </source>
</evidence>
<gene>
    <name evidence="7" type="ORF">CLCOS_31300</name>
    <name evidence="6" type="ORF">WX73_00704</name>
</gene>
<accession>A0A166SVD6</accession>
<dbReference type="Pfam" id="PF06803">
    <property type="entry name" value="DUF1232"/>
    <property type="match status" value="1"/>
</dbReference>
<dbReference type="Proteomes" id="UP000077384">
    <property type="component" value="Unassembled WGS sequence"/>
</dbReference>
<keyword evidence="2" id="KW-0812">Transmembrane</keyword>
<sequence length="318" mass="36716">MKVSFGKAILTEQDILGIVHEYVNIEGLNIEKISINEIITIEGTYKSKISVNFQVKMGIGNINNNIINLKIFDVHVYKFRVFKNVKNIVLKKLLDNFSPYGVEVDRDTVRVDLNLAVKLIPYFNLKLKKVEILPRALEVEAEDIRYEEKKKFPNIEKKKRSMLILDKYHKFRKKVVSKVPQKYEKIVEYGMLVPDIIMLFIRLFKDKRVKIKVKIMLSGVIAYLASPIDIIPDFIPFVGKIDDVALAFFALNTIINEIPEEIIIENWQGKENIILVTREAVQYITKIIGSANVSKVLNQLSNVFKSSERKEKEGRSVT</sequence>
<name>A0A166SVD6_9CLOT</name>
<feature type="domain" description="DUF1232" evidence="5">
    <location>
        <begin position="213"/>
        <end position="249"/>
    </location>
</feature>
<reference evidence="7 9" key="2">
    <citation type="journal article" date="2016" name="Front. Microbiol.">
        <title>Industrial Acetogenic Biocatalysts: A Comparative Metabolic and Genomic Analysis.</title>
        <authorList>
            <person name="Bengelsdorf F."/>
            <person name="Poehlein A."/>
            <person name="Sonja S."/>
            <person name="Erz C."/>
            <person name="Hummel T."/>
            <person name="Hoffmeister S."/>
            <person name="Daniel R."/>
            <person name="Durre P."/>
        </authorList>
    </citation>
    <scope>NUCLEOTIDE SEQUENCE [LARGE SCALE GENOMIC DNA]</scope>
    <source>
        <strain evidence="7 9">PTA-10522</strain>
    </source>
</reference>
<evidence type="ECO:0000256" key="3">
    <source>
        <dbReference type="ARBA" id="ARBA00022989"/>
    </source>
</evidence>
<keyword evidence="4" id="KW-0472">Membrane</keyword>
<evidence type="ECO:0000313" key="7">
    <source>
        <dbReference type="EMBL" id="OBR92135.1"/>
    </source>
</evidence>
<dbReference type="EMBL" id="LITQ01000017">
    <property type="protein sequence ID" value="OAA92820.1"/>
    <property type="molecule type" value="Genomic_DNA"/>
</dbReference>
<dbReference type="AlphaFoldDB" id="A0A166SVD6"/>
<evidence type="ECO:0000313" key="6">
    <source>
        <dbReference type="EMBL" id="OAA92820.1"/>
    </source>
</evidence>
<comment type="subcellular location">
    <subcellularLocation>
        <location evidence="1">Endomembrane system</location>
        <topology evidence="1">Multi-pass membrane protein</topology>
    </subcellularLocation>
</comment>
<protein>
    <recommendedName>
        <fullName evidence="5">DUF1232 domain-containing protein</fullName>
    </recommendedName>
</protein>